<gene>
    <name evidence="2" type="ORF">SANT12839_096660</name>
</gene>
<protein>
    <submittedName>
        <fullName evidence="2">Uncharacterized protein</fullName>
    </submittedName>
</protein>
<comment type="caution">
    <text evidence="2">The sequence shown here is derived from an EMBL/GenBank/DDBJ whole genome shotgun (WGS) entry which is preliminary data.</text>
</comment>
<reference evidence="2 3" key="1">
    <citation type="journal article" date="2020" name="Int. J. Syst. Evol. Microbiol.">
        <title>Reclassification of Streptomyces castelarensis and Streptomyces sporoclivatus as later heterotypic synonyms of Streptomyces antimycoticus.</title>
        <authorList>
            <person name="Komaki H."/>
            <person name="Tamura T."/>
        </authorList>
    </citation>
    <scope>NUCLEOTIDE SEQUENCE [LARGE SCALE GENOMIC DNA]</scope>
    <source>
        <strain evidence="2 3">NBRC 12839</strain>
    </source>
</reference>
<evidence type="ECO:0000313" key="3">
    <source>
        <dbReference type="Proteomes" id="UP000299290"/>
    </source>
</evidence>
<dbReference type="EMBL" id="BJHV01000001">
    <property type="protein sequence ID" value="GDY48784.1"/>
    <property type="molecule type" value="Genomic_DNA"/>
</dbReference>
<evidence type="ECO:0000256" key="1">
    <source>
        <dbReference type="SAM" id="MobiDB-lite"/>
    </source>
</evidence>
<proteinExistence type="predicted"/>
<accession>A0A4D4KKT0</accession>
<keyword evidence="3" id="KW-1185">Reference proteome</keyword>
<feature type="region of interest" description="Disordered" evidence="1">
    <location>
        <begin position="76"/>
        <end position="97"/>
    </location>
</feature>
<dbReference type="AlphaFoldDB" id="A0A4D4KKT0"/>
<dbReference type="Proteomes" id="UP000299290">
    <property type="component" value="Unassembled WGS sequence"/>
</dbReference>
<organism evidence="2 3">
    <name type="scientific">Streptomyces antimycoticus</name>
    <dbReference type="NCBI Taxonomy" id="68175"/>
    <lineage>
        <taxon>Bacteria</taxon>
        <taxon>Bacillati</taxon>
        <taxon>Actinomycetota</taxon>
        <taxon>Actinomycetes</taxon>
        <taxon>Kitasatosporales</taxon>
        <taxon>Streptomycetaceae</taxon>
        <taxon>Streptomyces</taxon>
        <taxon>Streptomyces violaceusniger group</taxon>
    </lineage>
</organism>
<name>A0A4D4KKT0_9ACTN</name>
<sequence>MVQYADRGFGPGRVAGAAGVEQQGVRVRCAADPRDVHGLPVAAGAERLPVEGGGLQQDGRVGAVVPAVQALRAQGGRLADADPRGGLRRRTGGRVQGAEHGRVGVRVGVE</sequence>
<evidence type="ECO:0000313" key="2">
    <source>
        <dbReference type="EMBL" id="GDY48784.1"/>
    </source>
</evidence>